<evidence type="ECO:0000256" key="13">
    <source>
        <dbReference type="ARBA" id="ARBA00023136"/>
    </source>
</evidence>
<dbReference type="InterPro" id="IPR003594">
    <property type="entry name" value="HATPase_dom"/>
</dbReference>
<evidence type="ECO:0000256" key="11">
    <source>
        <dbReference type="ARBA" id="ARBA00022989"/>
    </source>
</evidence>
<keyword evidence="8" id="KW-0547">Nucleotide-binding</keyword>
<name>A0A1I5EAZ9_9ACTN</name>
<dbReference type="InterPro" id="IPR003661">
    <property type="entry name" value="HisK_dim/P_dom"/>
</dbReference>
<evidence type="ECO:0000259" key="15">
    <source>
        <dbReference type="PROSITE" id="PS50109"/>
    </source>
</evidence>
<reference evidence="17" key="1">
    <citation type="submission" date="2016-10" db="EMBL/GenBank/DDBJ databases">
        <authorList>
            <person name="Varghese N."/>
            <person name="Submissions S."/>
        </authorList>
    </citation>
    <scope>NUCLEOTIDE SEQUENCE [LARGE SCALE GENOMIC DNA]</scope>
    <source>
        <strain evidence="17">DSM 43161</strain>
    </source>
</reference>
<dbReference type="InterPro" id="IPR035965">
    <property type="entry name" value="PAS-like_dom_sf"/>
</dbReference>
<evidence type="ECO:0000256" key="4">
    <source>
        <dbReference type="ARBA" id="ARBA00012438"/>
    </source>
</evidence>
<dbReference type="InterPro" id="IPR004358">
    <property type="entry name" value="Sig_transdc_His_kin-like_C"/>
</dbReference>
<gene>
    <name evidence="16" type="ORF">SAMN05660359_01294</name>
</gene>
<dbReference type="InterPro" id="IPR036890">
    <property type="entry name" value="HATPase_C_sf"/>
</dbReference>
<dbReference type="EC" id="2.7.13.3" evidence="4"/>
<evidence type="ECO:0000256" key="1">
    <source>
        <dbReference type="ARBA" id="ARBA00000085"/>
    </source>
</evidence>
<dbReference type="CDD" id="cd00130">
    <property type="entry name" value="PAS"/>
    <property type="match status" value="1"/>
</dbReference>
<dbReference type="PROSITE" id="PS50109">
    <property type="entry name" value="HIS_KIN"/>
    <property type="match status" value="1"/>
</dbReference>
<dbReference type="SMART" id="SM00387">
    <property type="entry name" value="HATPase_c"/>
    <property type="match status" value="1"/>
</dbReference>
<sequence>MTAEPAWLAALPAVAGQVPDLSLCVIDAGHRFVSCHGAWLQVRGLTPADVLGRPVLDIVAPTFADLVTEMVDAGLAGRSERTEFATDHPHDSGTRRAIWEMGVSPLTSPDGEPMALFTARNVLRSRASDAARTTSEHRFRAAFDATPMPMLLLTTVPAHPAGGVRVLRANRALGDLVGRPVGDLVGVDLTPAVVADGLVGAELARLVGRALRGGGHLAVDSWLRHTDGTRVPVSVACSPPVPATDEDGRDRTELVVLVRDLTAERATHRALTEALAGEHRAAEHLRQLERQRGDFVAAVSHELRTPMTSILGNLEVLLDGDAGPLGPMQALMLATVENESQRLRGLIEDLLRTASVQAGAEPAVEPADVDLAAVARAAAGAAAGPLDARGQHLRVTSDGAAWVRGDAGQLGDVLTELLTNAAKVSPAGAEIRLECARSGADVTVTVTDAGPGITDDDLPFLFEPFYRTAHASAQALPGTGIGLTLVAHTVAAHGGTVSAASGPGGAVLTVRLPAAGFPSPLARSSA</sequence>
<dbReference type="SMART" id="SM00388">
    <property type="entry name" value="HisKA"/>
    <property type="match status" value="1"/>
</dbReference>
<dbReference type="RefSeq" id="WP_075012727.1">
    <property type="nucleotide sequence ID" value="NZ_FOWE01000003.1"/>
</dbReference>
<dbReference type="Gene3D" id="3.30.450.20">
    <property type="entry name" value="PAS domain"/>
    <property type="match status" value="2"/>
</dbReference>
<dbReference type="GO" id="GO:0005524">
    <property type="term" value="F:ATP binding"/>
    <property type="evidence" value="ECO:0007669"/>
    <property type="project" value="UniProtKB-KW"/>
</dbReference>
<organism evidence="16 17">
    <name type="scientific">Geodermatophilus obscurus</name>
    <dbReference type="NCBI Taxonomy" id="1861"/>
    <lineage>
        <taxon>Bacteria</taxon>
        <taxon>Bacillati</taxon>
        <taxon>Actinomycetota</taxon>
        <taxon>Actinomycetes</taxon>
        <taxon>Geodermatophilales</taxon>
        <taxon>Geodermatophilaceae</taxon>
        <taxon>Geodermatophilus</taxon>
    </lineage>
</organism>
<dbReference type="SUPFAM" id="SSF55874">
    <property type="entry name" value="ATPase domain of HSP90 chaperone/DNA topoisomerase II/histidine kinase"/>
    <property type="match status" value="1"/>
</dbReference>
<dbReference type="SUPFAM" id="SSF55785">
    <property type="entry name" value="PYP-like sensor domain (PAS domain)"/>
    <property type="match status" value="2"/>
</dbReference>
<dbReference type="InterPro" id="IPR005467">
    <property type="entry name" value="His_kinase_dom"/>
</dbReference>
<dbReference type="InterPro" id="IPR036097">
    <property type="entry name" value="HisK_dim/P_sf"/>
</dbReference>
<evidence type="ECO:0000256" key="6">
    <source>
        <dbReference type="ARBA" id="ARBA00022679"/>
    </source>
</evidence>
<dbReference type="Pfam" id="PF02518">
    <property type="entry name" value="HATPase_c"/>
    <property type="match status" value="1"/>
</dbReference>
<evidence type="ECO:0000256" key="7">
    <source>
        <dbReference type="ARBA" id="ARBA00022692"/>
    </source>
</evidence>
<evidence type="ECO:0000256" key="8">
    <source>
        <dbReference type="ARBA" id="ARBA00022741"/>
    </source>
</evidence>
<dbReference type="Proteomes" id="UP000183642">
    <property type="component" value="Unassembled WGS sequence"/>
</dbReference>
<dbReference type="AlphaFoldDB" id="A0A1I5EAZ9"/>
<evidence type="ECO:0000256" key="10">
    <source>
        <dbReference type="ARBA" id="ARBA00022840"/>
    </source>
</evidence>
<dbReference type="Gene3D" id="1.10.287.130">
    <property type="match status" value="1"/>
</dbReference>
<keyword evidence="12" id="KW-0902">Two-component regulatory system</keyword>
<dbReference type="PANTHER" id="PTHR42878">
    <property type="entry name" value="TWO-COMPONENT HISTIDINE KINASE"/>
    <property type="match status" value="1"/>
</dbReference>
<keyword evidence="7" id="KW-0812">Transmembrane</keyword>
<feature type="domain" description="Histidine kinase" evidence="15">
    <location>
        <begin position="298"/>
        <end position="516"/>
    </location>
</feature>
<dbReference type="InterPro" id="IPR013656">
    <property type="entry name" value="PAS_4"/>
</dbReference>
<keyword evidence="10" id="KW-0067">ATP-binding</keyword>
<dbReference type="SUPFAM" id="SSF47384">
    <property type="entry name" value="Homodimeric domain of signal transducing histidine kinase"/>
    <property type="match status" value="1"/>
</dbReference>
<dbReference type="GO" id="GO:0030295">
    <property type="term" value="F:protein kinase activator activity"/>
    <property type="evidence" value="ECO:0007669"/>
    <property type="project" value="TreeGrafter"/>
</dbReference>
<protein>
    <recommendedName>
        <fullName evidence="14">Sensor-like histidine kinase SenX3</fullName>
        <ecNumber evidence="4">2.7.13.3</ecNumber>
    </recommendedName>
</protein>
<keyword evidence="11" id="KW-1133">Transmembrane helix</keyword>
<dbReference type="Pfam" id="PF00512">
    <property type="entry name" value="HisKA"/>
    <property type="match status" value="1"/>
</dbReference>
<dbReference type="Gene3D" id="3.30.565.10">
    <property type="entry name" value="Histidine kinase-like ATPase, C-terminal domain"/>
    <property type="match status" value="1"/>
</dbReference>
<evidence type="ECO:0000256" key="9">
    <source>
        <dbReference type="ARBA" id="ARBA00022777"/>
    </source>
</evidence>
<evidence type="ECO:0000256" key="5">
    <source>
        <dbReference type="ARBA" id="ARBA00022553"/>
    </source>
</evidence>
<evidence type="ECO:0000313" key="16">
    <source>
        <dbReference type="EMBL" id="SFO08709.1"/>
    </source>
</evidence>
<dbReference type="InterPro" id="IPR000014">
    <property type="entry name" value="PAS"/>
</dbReference>
<dbReference type="GO" id="GO:0000155">
    <property type="term" value="F:phosphorelay sensor kinase activity"/>
    <property type="evidence" value="ECO:0007669"/>
    <property type="project" value="InterPro"/>
</dbReference>
<dbReference type="Pfam" id="PF08448">
    <property type="entry name" value="PAS_4"/>
    <property type="match status" value="2"/>
</dbReference>
<keyword evidence="13" id="KW-0472">Membrane</keyword>
<dbReference type="GO" id="GO:0005886">
    <property type="term" value="C:plasma membrane"/>
    <property type="evidence" value="ECO:0007669"/>
    <property type="project" value="UniProtKB-SubCell"/>
</dbReference>
<keyword evidence="6" id="KW-0808">Transferase</keyword>
<keyword evidence="5" id="KW-0597">Phosphoprotein</keyword>
<keyword evidence="17" id="KW-1185">Reference proteome</keyword>
<accession>A0A1I5EAZ9</accession>
<evidence type="ECO:0000256" key="14">
    <source>
        <dbReference type="ARBA" id="ARBA00039401"/>
    </source>
</evidence>
<evidence type="ECO:0000256" key="12">
    <source>
        <dbReference type="ARBA" id="ARBA00023012"/>
    </source>
</evidence>
<dbReference type="EMBL" id="FOWE01000003">
    <property type="protein sequence ID" value="SFO08709.1"/>
    <property type="molecule type" value="Genomic_DNA"/>
</dbReference>
<comment type="subcellular location">
    <subcellularLocation>
        <location evidence="3">Cell membrane</location>
    </subcellularLocation>
    <subcellularLocation>
        <location evidence="2">Membrane</location>
        <topology evidence="2">Multi-pass membrane protein</topology>
    </subcellularLocation>
</comment>
<evidence type="ECO:0000256" key="2">
    <source>
        <dbReference type="ARBA" id="ARBA00004141"/>
    </source>
</evidence>
<dbReference type="InterPro" id="IPR050351">
    <property type="entry name" value="BphY/WalK/GraS-like"/>
</dbReference>
<dbReference type="OrthoDB" id="3272969at2"/>
<dbReference type="GO" id="GO:0000156">
    <property type="term" value="F:phosphorelay response regulator activity"/>
    <property type="evidence" value="ECO:0007669"/>
    <property type="project" value="TreeGrafter"/>
</dbReference>
<dbReference type="CDD" id="cd00082">
    <property type="entry name" value="HisKA"/>
    <property type="match status" value="1"/>
</dbReference>
<dbReference type="SMART" id="SM00091">
    <property type="entry name" value="PAS"/>
    <property type="match status" value="2"/>
</dbReference>
<evidence type="ECO:0000313" key="17">
    <source>
        <dbReference type="Proteomes" id="UP000183642"/>
    </source>
</evidence>
<dbReference type="PANTHER" id="PTHR42878:SF7">
    <property type="entry name" value="SENSOR HISTIDINE KINASE GLRK"/>
    <property type="match status" value="1"/>
</dbReference>
<dbReference type="PRINTS" id="PR00344">
    <property type="entry name" value="BCTRLSENSOR"/>
</dbReference>
<proteinExistence type="predicted"/>
<keyword evidence="9" id="KW-0418">Kinase</keyword>
<dbReference type="CDD" id="cd00075">
    <property type="entry name" value="HATPase"/>
    <property type="match status" value="1"/>
</dbReference>
<evidence type="ECO:0000256" key="3">
    <source>
        <dbReference type="ARBA" id="ARBA00004236"/>
    </source>
</evidence>
<comment type="catalytic activity">
    <reaction evidence="1">
        <text>ATP + protein L-histidine = ADP + protein N-phospho-L-histidine.</text>
        <dbReference type="EC" id="2.7.13.3"/>
    </reaction>
</comment>
<dbReference type="GO" id="GO:0007234">
    <property type="term" value="P:osmosensory signaling via phosphorelay pathway"/>
    <property type="evidence" value="ECO:0007669"/>
    <property type="project" value="TreeGrafter"/>
</dbReference>
<dbReference type="FunFam" id="1.10.287.130:FF:000001">
    <property type="entry name" value="Two-component sensor histidine kinase"/>
    <property type="match status" value="1"/>
</dbReference>